<evidence type="ECO:0000313" key="3">
    <source>
        <dbReference type="EMBL" id="TDH68406.1"/>
    </source>
</evidence>
<feature type="transmembrane region" description="Helical" evidence="1">
    <location>
        <begin position="148"/>
        <end position="169"/>
    </location>
</feature>
<reference evidence="3 4" key="1">
    <citation type="journal article" date="2021" name="Genome Biol.">
        <title>AFLAP: assembly-free linkage analysis pipeline using k-mers from genome sequencing data.</title>
        <authorList>
            <person name="Fletcher K."/>
            <person name="Zhang L."/>
            <person name="Gil J."/>
            <person name="Han R."/>
            <person name="Cavanaugh K."/>
            <person name="Michelmore R."/>
        </authorList>
    </citation>
    <scope>NUCLEOTIDE SEQUENCE [LARGE SCALE GENOMIC DNA]</scope>
    <source>
        <strain evidence="3 4">SF5</strain>
    </source>
</reference>
<dbReference type="RefSeq" id="XP_067817905.1">
    <property type="nucleotide sequence ID" value="XM_067965755.1"/>
</dbReference>
<feature type="signal peptide" evidence="2">
    <location>
        <begin position="1"/>
        <end position="18"/>
    </location>
</feature>
<keyword evidence="4" id="KW-1185">Reference proteome</keyword>
<gene>
    <name evidence="3" type="ORF">CCR75_007697</name>
</gene>
<keyword evidence="1" id="KW-0472">Membrane</keyword>
<dbReference type="KEGG" id="blac:94351426"/>
<comment type="caution">
    <text evidence="3">The sequence shown here is derived from an EMBL/GenBank/DDBJ whole genome shotgun (WGS) entry which is preliminary data.</text>
</comment>
<dbReference type="EMBL" id="SHOA02000016">
    <property type="protein sequence ID" value="TDH68406.1"/>
    <property type="molecule type" value="Genomic_DNA"/>
</dbReference>
<evidence type="ECO:0000313" key="4">
    <source>
        <dbReference type="Proteomes" id="UP000294530"/>
    </source>
</evidence>
<keyword evidence="2" id="KW-0732">Signal</keyword>
<dbReference type="GeneID" id="94351426"/>
<proteinExistence type="predicted"/>
<accession>A0A976FKR2</accession>
<keyword evidence="1" id="KW-1133">Transmembrane helix</keyword>
<keyword evidence="1" id="KW-0812">Transmembrane</keyword>
<name>A0A976FKR2_BRELC</name>
<dbReference type="Proteomes" id="UP000294530">
    <property type="component" value="Unassembled WGS sequence"/>
</dbReference>
<feature type="chain" id="PRO_5037884479" description="RxLR effector protein" evidence="2">
    <location>
        <begin position="19"/>
        <end position="171"/>
    </location>
</feature>
<organism evidence="3 4">
    <name type="scientific">Bremia lactucae</name>
    <name type="common">Lettuce downy mildew</name>
    <dbReference type="NCBI Taxonomy" id="4779"/>
    <lineage>
        <taxon>Eukaryota</taxon>
        <taxon>Sar</taxon>
        <taxon>Stramenopiles</taxon>
        <taxon>Oomycota</taxon>
        <taxon>Peronosporomycetes</taxon>
        <taxon>Peronosporales</taxon>
        <taxon>Peronosporaceae</taxon>
        <taxon>Bremia</taxon>
    </lineage>
</organism>
<sequence>MQLFVLTVVVVLLAPITALTSTLETSTSEHADDYGTEARSLHWIKLLWTKARGGGGDKIGAQSQKVSKLESAAANNPSLQLTIKAIKDNPKLQRIVRKFEDNSKFVEKFVDNANVRNLVKNIEHGQKLNPDSVRKLQSDIVAYKNMHYVEALGLTALILSMIVVVICYLQR</sequence>
<evidence type="ECO:0000256" key="2">
    <source>
        <dbReference type="SAM" id="SignalP"/>
    </source>
</evidence>
<evidence type="ECO:0000256" key="1">
    <source>
        <dbReference type="SAM" id="Phobius"/>
    </source>
</evidence>
<dbReference type="AlphaFoldDB" id="A0A976FKR2"/>
<protein>
    <recommendedName>
        <fullName evidence="5">RxLR effector protein</fullName>
    </recommendedName>
</protein>
<evidence type="ECO:0008006" key="5">
    <source>
        <dbReference type="Google" id="ProtNLM"/>
    </source>
</evidence>